<evidence type="ECO:0000256" key="1">
    <source>
        <dbReference type="SAM" id="MobiDB-lite"/>
    </source>
</evidence>
<dbReference type="EMBL" id="OBDZ01000005">
    <property type="protein sequence ID" value="SNY19443.1"/>
    <property type="molecule type" value="Genomic_DNA"/>
</dbReference>
<sequence>MGEPYDQTLHTDGDGKEMSTIGQTVNEGPRAGKDDFIAICANYERDLTTGLYFPPGYLPDDRVAKPRVKSELQDESGATLGTDSNPMKVSQSGSKVLNKVRVESQTDNISSSTVTTEDLRIFSEAGYFEKIFNSLLYVASPSNATSGTHSLEVLYYNSKQVYIGKINANYNENIWWTKGLLKSGSFEEAGMTQELFRENLRSVVLDQNEGHLALQYTNNTDGTQSNRTYRLAVKKEGVS</sequence>
<evidence type="ECO:0000313" key="3">
    <source>
        <dbReference type="Proteomes" id="UP000219573"/>
    </source>
</evidence>
<proteinExistence type="predicted"/>
<name>A0A285G7X6_9FIRM</name>
<feature type="region of interest" description="Disordered" evidence="1">
    <location>
        <begin position="66"/>
        <end position="93"/>
    </location>
</feature>
<dbReference type="RefSeq" id="WP_097016949.1">
    <property type="nucleotide sequence ID" value="NZ_OBDZ01000005.1"/>
</dbReference>
<gene>
    <name evidence="2" type="ORF">SAMN06265827_105122</name>
</gene>
<dbReference type="Proteomes" id="UP000219573">
    <property type="component" value="Unassembled WGS sequence"/>
</dbReference>
<organism evidence="2 3">
    <name type="scientific">Orenia metallireducens</name>
    <dbReference type="NCBI Taxonomy" id="1413210"/>
    <lineage>
        <taxon>Bacteria</taxon>
        <taxon>Bacillati</taxon>
        <taxon>Bacillota</taxon>
        <taxon>Clostridia</taxon>
        <taxon>Halanaerobiales</taxon>
        <taxon>Halobacteroidaceae</taxon>
        <taxon>Orenia</taxon>
    </lineage>
</organism>
<dbReference type="AlphaFoldDB" id="A0A285G7X6"/>
<accession>A0A285G7X6</accession>
<reference evidence="3" key="1">
    <citation type="submission" date="2017-09" db="EMBL/GenBank/DDBJ databases">
        <authorList>
            <person name="Varghese N."/>
            <person name="Submissions S."/>
        </authorList>
    </citation>
    <scope>NUCLEOTIDE SEQUENCE [LARGE SCALE GENOMIC DNA]</scope>
    <source>
        <strain evidence="3">MSL47</strain>
    </source>
</reference>
<keyword evidence="3" id="KW-1185">Reference proteome</keyword>
<feature type="region of interest" description="Disordered" evidence="1">
    <location>
        <begin position="1"/>
        <end position="20"/>
    </location>
</feature>
<protein>
    <submittedName>
        <fullName evidence="2">Uncharacterized protein</fullName>
    </submittedName>
</protein>
<evidence type="ECO:0000313" key="2">
    <source>
        <dbReference type="EMBL" id="SNY19443.1"/>
    </source>
</evidence>
<feature type="compositionally biased region" description="Polar residues" evidence="1">
    <location>
        <begin position="79"/>
        <end position="93"/>
    </location>
</feature>